<reference evidence="5 6" key="1">
    <citation type="submission" date="2015-11" db="EMBL/GenBank/DDBJ databases">
        <title>Genomic analysis of 38 Legionella species identifies large and diverse effector repertoires.</title>
        <authorList>
            <person name="Burstein D."/>
            <person name="Amaro F."/>
            <person name="Zusman T."/>
            <person name="Lifshitz Z."/>
            <person name="Cohen O."/>
            <person name="Gilbert J.A."/>
            <person name="Pupko T."/>
            <person name="Shuman H.A."/>
            <person name="Segal G."/>
        </authorList>
    </citation>
    <scope>NUCLEOTIDE SEQUENCE [LARGE SCALE GENOMIC DNA]</scope>
    <source>
        <strain evidence="5 6">SE-32A-C8</strain>
    </source>
</reference>
<evidence type="ECO:0000313" key="6">
    <source>
        <dbReference type="Proteomes" id="UP000054773"/>
    </source>
</evidence>
<comment type="catalytic activity">
    <reaction evidence="2">
        <text>2 superoxide + 2 H(+) = H2O2 + O2</text>
        <dbReference type="Rhea" id="RHEA:20696"/>
        <dbReference type="ChEBI" id="CHEBI:15378"/>
        <dbReference type="ChEBI" id="CHEBI:15379"/>
        <dbReference type="ChEBI" id="CHEBI:16240"/>
        <dbReference type="ChEBI" id="CHEBI:18421"/>
        <dbReference type="EC" id="1.15.1.1"/>
    </reaction>
</comment>
<keyword evidence="2" id="KW-0479">Metal-binding</keyword>
<keyword evidence="6" id="KW-1185">Reference proteome</keyword>
<dbReference type="OrthoDB" id="5431326at2"/>
<dbReference type="GO" id="GO:0005507">
    <property type="term" value="F:copper ion binding"/>
    <property type="evidence" value="ECO:0007669"/>
    <property type="project" value="InterPro"/>
</dbReference>
<dbReference type="GO" id="GO:0004784">
    <property type="term" value="F:superoxide dismutase activity"/>
    <property type="evidence" value="ECO:0007669"/>
    <property type="project" value="UniProtKB-EC"/>
</dbReference>
<dbReference type="SUPFAM" id="SSF49329">
    <property type="entry name" value="Cu,Zn superoxide dismutase-like"/>
    <property type="match status" value="1"/>
</dbReference>
<keyword evidence="2" id="KW-0186">Copper</keyword>
<dbReference type="PANTHER" id="PTHR10003">
    <property type="entry name" value="SUPEROXIDE DISMUTASE CU-ZN -RELATED"/>
    <property type="match status" value="1"/>
</dbReference>
<dbReference type="EMBL" id="LNYA01000003">
    <property type="protein sequence ID" value="KTC99555.1"/>
    <property type="molecule type" value="Genomic_DNA"/>
</dbReference>
<evidence type="ECO:0000256" key="3">
    <source>
        <dbReference type="SAM" id="SignalP"/>
    </source>
</evidence>
<dbReference type="InterPro" id="IPR018152">
    <property type="entry name" value="SOD_Cu/Zn_BS"/>
</dbReference>
<dbReference type="Proteomes" id="UP000054773">
    <property type="component" value="Unassembled WGS sequence"/>
</dbReference>
<evidence type="ECO:0000259" key="4">
    <source>
        <dbReference type="Pfam" id="PF00080"/>
    </source>
</evidence>
<protein>
    <recommendedName>
        <fullName evidence="2">Superoxide dismutase [Cu-Zn]</fullName>
        <ecNumber evidence="2">1.15.1.1</ecNumber>
    </recommendedName>
</protein>
<comment type="similarity">
    <text evidence="1 2">Belongs to the Cu-Zn superoxide dismutase family.</text>
</comment>
<dbReference type="PRINTS" id="PR00068">
    <property type="entry name" value="CUZNDISMTASE"/>
</dbReference>
<comment type="function">
    <text evidence="2">Destroys radicals which are normally produced within the cells and which are toxic to biological systems.</text>
</comment>
<organism evidence="5 6">
    <name type="scientific">Legionella erythra</name>
    <dbReference type="NCBI Taxonomy" id="448"/>
    <lineage>
        <taxon>Bacteria</taxon>
        <taxon>Pseudomonadati</taxon>
        <taxon>Pseudomonadota</taxon>
        <taxon>Gammaproteobacteria</taxon>
        <taxon>Legionellales</taxon>
        <taxon>Legionellaceae</taxon>
        <taxon>Legionella</taxon>
    </lineage>
</organism>
<dbReference type="Gene3D" id="2.60.40.200">
    <property type="entry name" value="Superoxide dismutase, copper/zinc binding domain"/>
    <property type="match status" value="1"/>
</dbReference>
<evidence type="ECO:0000256" key="1">
    <source>
        <dbReference type="ARBA" id="ARBA00010457"/>
    </source>
</evidence>
<dbReference type="PROSITE" id="PS00332">
    <property type="entry name" value="SOD_CU_ZN_2"/>
    <property type="match status" value="1"/>
</dbReference>
<dbReference type="EC" id="1.15.1.1" evidence="2"/>
<dbReference type="InterPro" id="IPR036423">
    <property type="entry name" value="SOD-like_Cu/Zn_dom_sf"/>
</dbReference>
<feature type="chain" id="PRO_5006913411" description="Superoxide dismutase [Cu-Zn]" evidence="3">
    <location>
        <begin position="20"/>
        <end position="161"/>
    </location>
</feature>
<keyword evidence="3" id="KW-0732">Signal</keyword>
<comment type="cofactor">
    <cofactor evidence="2">
        <name>Cu cation</name>
        <dbReference type="ChEBI" id="CHEBI:23378"/>
    </cofactor>
    <text evidence="2">Binds 1 copper ion per subunit.</text>
</comment>
<evidence type="ECO:0000313" key="5">
    <source>
        <dbReference type="EMBL" id="KTC99555.1"/>
    </source>
</evidence>
<comment type="cofactor">
    <cofactor evidence="2">
        <name>Zn(2+)</name>
        <dbReference type="ChEBI" id="CHEBI:29105"/>
    </cofactor>
    <text evidence="2">Binds 1 zinc ion per subunit.</text>
</comment>
<name>A0A0W0TUX7_LEGER</name>
<feature type="domain" description="Superoxide dismutase copper/zinc binding" evidence="4">
    <location>
        <begin position="36"/>
        <end position="160"/>
    </location>
</feature>
<dbReference type="PATRIC" id="fig|448.7.peg.473"/>
<proteinExistence type="inferred from homology"/>
<dbReference type="RefSeq" id="WP_058525629.1">
    <property type="nucleotide sequence ID" value="NZ_CAAAHY010000001.1"/>
</dbReference>
<evidence type="ECO:0000256" key="2">
    <source>
        <dbReference type="RuleBase" id="RU000393"/>
    </source>
</evidence>
<dbReference type="STRING" id="448.Lery_0456"/>
<keyword evidence="2 5" id="KW-0560">Oxidoreductase</keyword>
<accession>A0A0W0TUX7</accession>
<feature type="signal peptide" evidence="3">
    <location>
        <begin position="1"/>
        <end position="19"/>
    </location>
</feature>
<comment type="caution">
    <text evidence="5">The sequence shown here is derived from an EMBL/GenBank/DDBJ whole genome shotgun (WGS) entry which is preliminary data.</text>
</comment>
<keyword evidence="2" id="KW-0862">Zinc</keyword>
<gene>
    <name evidence="5" type="primary">sodC</name>
    <name evidence="5" type="ORF">Lery_0456</name>
</gene>
<dbReference type="AlphaFoldDB" id="A0A0W0TUX7"/>
<dbReference type="InterPro" id="IPR001424">
    <property type="entry name" value="SOD_Cu_Zn_dom"/>
</dbReference>
<sequence length="161" mass="16416">MKIAVLLSAGSLLLSSAHAAAVTSVLYATETGEKIGQVVFEDSPYGLLIKPALNALPAGQMHGFHLHQQADCGDKGMKAGGHYDPARTNTHAGPYGNGHLGDLPVLAVNSEGQANVPLLAPRLKTSDLKGLAVMVHAGGDNYSDNPPLGGGGARIACGTIE</sequence>
<dbReference type="InterPro" id="IPR024134">
    <property type="entry name" value="SOD_Cu/Zn_/chaperone"/>
</dbReference>
<dbReference type="Pfam" id="PF00080">
    <property type="entry name" value="Sod_Cu"/>
    <property type="match status" value="1"/>
</dbReference>